<dbReference type="SUPFAM" id="SSF49265">
    <property type="entry name" value="Fibronectin type III"/>
    <property type="match status" value="1"/>
</dbReference>
<protein>
    <recommendedName>
        <fullName evidence="2">Glycosyl hydrolase-like 10 domain-containing protein</fullName>
    </recommendedName>
</protein>
<dbReference type="InterPro" id="IPR036116">
    <property type="entry name" value="FN3_sf"/>
</dbReference>
<feature type="domain" description="Glycosyl hydrolase-like 10" evidence="2">
    <location>
        <begin position="252"/>
        <end position="567"/>
    </location>
</feature>
<dbReference type="PANTHER" id="PTHR43405">
    <property type="entry name" value="GLYCOSYL HYDROLASE DIGH"/>
    <property type="match status" value="1"/>
</dbReference>
<dbReference type="PANTHER" id="PTHR43405:SF1">
    <property type="entry name" value="GLYCOSYL HYDROLASE DIGH"/>
    <property type="match status" value="1"/>
</dbReference>
<gene>
    <name evidence="3" type="ORF">DENIS_2018</name>
</gene>
<proteinExistence type="predicted"/>
<name>A0A401FVS7_9BACT</name>
<dbReference type="Proteomes" id="UP000288096">
    <property type="component" value="Unassembled WGS sequence"/>
</dbReference>
<keyword evidence="4" id="KW-1185">Reference proteome</keyword>
<dbReference type="Pfam" id="PF02638">
    <property type="entry name" value="GHL10"/>
    <property type="match status" value="1"/>
</dbReference>
<dbReference type="InterPro" id="IPR052177">
    <property type="entry name" value="Divisome_Glycosyl_Hydrolase"/>
</dbReference>
<evidence type="ECO:0000256" key="1">
    <source>
        <dbReference type="ARBA" id="ARBA00022729"/>
    </source>
</evidence>
<dbReference type="InterPro" id="IPR017853">
    <property type="entry name" value="GH"/>
</dbReference>
<comment type="caution">
    <text evidence="3">The sequence shown here is derived from an EMBL/GenBank/DDBJ whole genome shotgun (WGS) entry which is preliminary data.</text>
</comment>
<dbReference type="SUPFAM" id="SSF51445">
    <property type="entry name" value="(Trans)glycosidases"/>
    <property type="match status" value="1"/>
</dbReference>
<reference evidence="4" key="1">
    <citation type="submission" date="2017-11" db="EMBL/GenBank/DDBJ databases">
        <authorList>
            <person name="Watanabe M."/>
            <person name="Kojima H."/>
        </authorList>
    </citation>
    <scope>NUCLEOTIDE SEQUENCE [LARGE SCALE GENOMIC DNA]</scope>
    <source>
        <strain evidence="4">Tokyo 01</strain>
    </source>
</reference>
<dbReference type="OrthoDB" id="9773203at2"/>
<evidence type="ECO:0000313" key="3">
    <source>
        <dbReference type="EMBL" id="GBC61058.1"/>
    </source>
</evidence>
<evidence type="ECO:0000259" key="2">
    <source>
        <dbReference type="Pfam" id="PF02638"/>
    </source>
</evidence>
<dbReference type="EMBL" id="BEXT01000001">
    <property type="protein sequence ID" value="GBC61058.1"/>
    <property type="molecule type" value="Genomic_DNA"/>
</dbReference>
<sequence>MPREYENKMRPIRFHILLLFAVLCVSGCSPRIYWDEHWLYEALINLPRAQTVRVESIPPSSLWVDGQYAGKTPLDIRLSYSFNQIRLFKNQYKETPGGKKEVLDKKERKQEMPQAVTHTLQFKAPGYHDRFQPVETPLGSAPIRVALRKKSGLSYEIECKLTVNARREHFSRIEGIISEHALSPGVRKSPDRPVENGGPDQYRQTFEIALRDADALGQMTDALFAEAEKRNFVFDVSRARTEATFSTNPTREFRAVWVSYLDWPPQHETDPARQKQAFIRLLDEFRRLNINAVIFQVRPACDAFYRSEKEPWSRLLTGTPGSDPGYDPLAFAVREAHLRGIELHAWLNPFRTRLSTKCQNSSETARNHISKIRPEWLLRFRLSGSGNCCCYEMLNPGIPQVTEYVADIASDIVRRYDVDGIHFDDTFYPYPRKNFAGIRGEDRQTYRKFRRRGQSVENWRRENINRLIHRVNTRIKKEKAHIRFGVSPFGIWRNGIPEGTVGMSACDAIYSDALAWLENKSVDYLAPQLYWKTGGQPDYNRLLSWWAGKVRAAGRHIYPGQIVYYVRTGPGERMPGKPGSAEEITRQVRINRESRGGNVLGNAFYRAIGTDKEILGPETLKAMLGKGLYATPALPPVMPWLDVSPPDPPENLQLAVLGENRYALKWTPPGNGSGLWKYAVYTAYHEDIADGKPPENAGNLIAVTGRTTLEIGPDIRLAPGDLLFVTAVSENNAESRPGRPVRLARPPIAGE</sequence>
<accession>A0A401FVS7</accession>
<dbReference type="Gene3D" id="3.20.20.80">
    <property type="entry name" value="Glycosidases"/>
    <property type="match status" value="1"/>
</dbReference>
<evidence type="ECO:0000313" key="4">
    <source>
        <dbReference type="Proteomes" id="UP000288096"/>
    </source>
</evidence>
<reference evidence="4" key="2">
    <citation type="submission" date="2019-01" db="EMBL/GenBank/DDBJ databases">
        <title>Genome sequence of Desulfonema ishimotonii strain Tokyo 01.</title>
        <authorList>
            <person name="Fukui M."/>
        </authorList>
    </citation>
    <scope>NUCLEOTIDE SEQUENCE [LARGE SCALE GENOMIC DNA]</scope>
    <source>
        <strain evidence="4">Tokyo 01</strain>
    </source>
</reference>
<dbReference type="AlphaFoldDB" id="A0A401FVS7"/>
<dbReference type="InterPro" id="IPR003790">
    <property type="entry name" value="GHL10"/>
</dbReference>
<organism evidence="3 4">
    <name type="scientific">Desulfonema ishimotonii</name>
    <dbReference type="NCBI Taxonomy" id="45657"/>
    <lineage>
        <taxon>Bacteria</taxon>
        <taxon>Pseudomonadati</taxon>
        <taxon>Thermodesulfobacteriota</taxon>
        <taxon>Desulfobacteria</taxon>
        <taxon>Desulfobacterales</taxon>
        <taxon>Desulfococcaceae</taxon>
        <taxon>Desulfonema</taxon>
    </lineage>
</organism>
<keyword evidence="1" id="KW-0732">Signal</keyword>